<organism evidence="1">
    <name type="scientific">Schistosoma curassoni</name>
    <dbReference type="NCBI Taxonomy" id="6186"/>
    <lineage>
        <taxon>Eukaryota</taxon>
        <taxon>Metazoa</taxon>
        <taxon>Spiralia</taxon>
        <taxon>Lophotrochozoa</taxon>
        <taxon>Platyhelminthes</taxon>
        <taxon>Trematoda</taxon>
        <taxon>Digenea</taxon>
        <taxon>Strigeidida</taxon>
        <taxon>Schistosomatoidea</taxon>
        <taxon>Schistosomatidae</taxon>
        <taxon>Schistosoma</taxon>
    </lineage>
</organism>
<accession>A0A183L269</accession>
<protein>
    <submittedName>
        <fullName evidence="1">Uncharacterized protein</fullName>
    </submittedName>
</protein>
<name>A0A183L269_9TREM</name>
<proteinExistence type="predicted"/>
<sequence length="35" mass="4116">MYHCLSFFLLEFLAIGRCKRFSLSSFTFCSSDNPF</sequence>
<dbReference type="AlphaFoldDB" id="A0A183L269"/>
<reference evidence="1" key="1">
    <citation type="submission" date="2016-06" db="UniProtKB">
        <authorList>
            <consortium name="WormBaseParasite"/>
        </authorList>
    </citation>
    <scope>IDENTIFICATION</scope>
</reference>
<dbReference type="WBParaSite" id="SCUD_0002142301-mRNA-1">
    <property type="protein sequence ID" value="SCUD_0002142301-mRNA-1"/>
    <property type="gene ID" value="SCUD_0002142301"/>
</dbReference>
<evidence type="ECO:0000313" key="1">
    <source>
        <dbReference type="WBParaSite" id="SCUD_0002142301-mRNA-1"/>
    </source>
</evidence>